<organism evidence="1 2">
    <name type="scientific">Eretmocerus hayati</name>
    <dbReference type="NCBI Taxonomy" id="131215"/>
    <lineage>
        <taxon>Eukaryota</taxon>
        <taxon>Metazoa</taxon>
        <taxon>Ecdysozoa</taxon>
        <taxon>Arthropoda</taxon>
        <taxon>Hexapoda</taxon>
        <taxon>Insecta</taxon>
        <taxon>Pterygota</taxon>
        <taxon>Neoptera</taxon>
        <taxon>Endopterygota</taxon>
        <taxon>Hymenoptera</taxon>
        <taxon>Apocrita</taxon>
        <taxon>Proctotrupomorpha</taxon>
        <taxon>Chalcidoidea</taxon>
        <taxon>Aphelinidae</taxon>
        <taxon>Aphelininae</taxon>
        <taxon>Eretmocerus</taxon>
    </lineage>
</organism>
<protein>
    <submittedName>
        <fullName evidence="1">Uncharacterized protein</fullName>
    </submittedName>
</protein>
<dbReference type="Proteomes" id="UP001239111">
    <property type="component" value="Chromosome 1"/>
</dbReference>
<accession>A0ACC2PHC5</accession>
<reference evidence="1" key="1">
    <citation type="submission" date="2023-04" db="EMBL/GenBank/DDBJ databases">
        <title>A chromosome-level genome assembly of the parasitoid wasp Eretmocerus hayati.</title>
        <authorList>
            <person name="Zhong Y."/>
            <person name="Liu S."/>
            <person name="Liu Y."/>
        </authorList>
    </citation>
    <scope>NUCLEOTIDE SEQUENCE</scope>
    <source>
        <strain evidence="1">ZJU_SS_LIU_2023</strain>
    </source>
</reference>
<keyword evidence="2" id="KW-1185">Reference proteome</keyword>
<comment type="caution">
    <text evidence="1">The sequence shown here is derived from an EMBL/GenBank/DDBJ whole genome shotgun (WGS) entry which is preliminary data.</text>
</comment>
<proteinExistence type="predicted"/>
<evidence type="ECO:0000313" key="2">
    <source>
        <dbReference type="Proteomes" id="UP001239111"/>
    </source>
</evidence>
<dbReference type="EMBL" id="CM056741">
    <property type="protein sequence ID" value="KAJ8681979.1"/>
    <property type="molecule type" value="Genomic_DNA"/>
</dbReference>
<gene>
    <name evidence="1" type="ORF">QAD02_017771</name>
</gene>
<name>A0ACC2PHC5_9HYME</name>
<evidence type="ECO:0000313" key="1">
    <source>
        <dbReference type="EMBL" id="KAJ8681979.1"/>
    </source>
</evidence>
<sequence length="664" mass="76850">MRILLLIAMSWLSSMGQSTTIEEEIALDQLFENIRNNIVPYKLNVITECSRSLSPLGNKIVQRANKDFVSSNIDRENSALIINRNMTSEQVKYHGLQRVSERMSLTIGIVESANGSNLVHNMSSMLRVFDAINPLTRGKYLLIIITNDDIDLRLFFRDAWSKRFLDLTVLEWNDSHRSRLPGNTSASTISFKATVHSFNPFCDTFHSEILSQHTVLFENKVANLHGSHLPVILPEDGVSRHDIDWMLVEILCEKLNCNIHDIGIWNVKPNYNDSHLEVRVLLPFDHISFASQKDRVNIGYFLEKSLTQIYIPKSEDFYFYLMRPKEYEEIISIASVLTFAGLFFTAWIFAVWARLLGFREENWTFLNILTAQMGGSLEHHGRMKMSEKIFVMSIYIATFIVVTLGTDYMLEIFIYRGELTKIETIEDLANSNIDLTMSNYEFSLMERVFSDFYRSDPILKRIHDRIETRETEEGSITFCYTDDSISLVDESINLCVTRSMVEHRVLTSDERVQIDKIKNPIVVFLPSMRFTGIPFYKYPMEELVYRLLQVGMFERVRKRRDEYYKTVIPPISTSKKIIDKAVPPQDQLQPILLVGCTLSIFALICEIIWKRLLEKTKFGKLITGFHNRSRSTLASSRDGRNSSRTAVSKSMMMNRSVRDNLPPR</sequence>